<protein>
    <submittedName>
        <fullName evidence="2">Uncharacterized protein</fullName>
    </submittedName>
</protein>
<evidence type="ECO:0000313" key="2">
    <source>
        <dbReference type="EMBL" id="QDU70301.1"/>
    </source>
</evidence>
<evidence type="ECO:0000313" key="3">
    <source>
        <dbReference type="Proteomes" id="UP000320386"/>
    </source>
</evidence>
<name>A0A518BTJ5_9BACT</name>
<dbReference type="RefSeq" id="WP_145444339.1">
    <property type="nucleotide sequence ID" value="NZ_CP036280.1"/>
</dbReference>
<dbReference type="Proteomes" id="UP000320386">
    <property type="component" value="Chromosome"/>
</dbReference>
<feature type="transmembrane region" description="Helical" evidence="1">
    <location>
        <begin position="378"/>
        <end position="397"/>
    </location>
</feature>
<feature type="transmembrane region" description="Helical" evidence="1">
    <location>
        <begin position="112"/>
        <end position="132"/>
    </location>
</feature>
<feature type="transmembrane region" description="Helical" evidence="1">
    <location>
        <begin position="139"/>
        <end position="158"/>
    </location>
</feature>
<keyword evidence="1" id="KW-0812">Transmembrane</keyword>
<feature type="transmembrane region" description="Helical" evidence="1">
    <location>
        <begin position="256"/>
        <end position="276"/>
    </location>
</feature>
<dbReference type="OrthoDB" id="6117836at2"/>
<feature type="transmembrane region" description="Helical" evidence="1">
    <location>
        <begin position="52"/>
        <end position="73"/>
    </location>
</feature>
<keyword evidence="1" id="KW-0472">Membrane</keyword>
<reference evidence="2 3" key="1">
    <citation type="submission" date="2019-02" db="EMBL/GenBank/DDBJ databases">
        <title>Deep-cultivation of Planctomycetes and their phenomic and genomic characterization uncovers novel biology.</title>
        <authorList>
            <person name="Wiegand S."/>
            <person name="Jogler M."/>
            <person name="Boedeker C."/>
            <person name="Pinto D."/>
            <person name="Vollmers J."/>
            <person name="Rivas-Marin E."/>
            <person name="Kohn T."/>
            <person name="Peeters S.H."/>
            <person name="Heuer A."/>
            <person name="Rast P."/>
            <person name="Oberbeckmann S."/>
            <person name="Bunk B."/>
            <person name="Jeske O."/>
            <person name="Meyerdierks A."/>
            <person name="Storesund J.E."/>
            <person name="Kallscheuer N."/>
            <person name="Luecker S."/>
            <person name="Lage O.M."/>
            <person name="Pohl T."/>
            <person name="Merkel B.J."/>
            <person name="Hornburger P."/>
            <person name="Mueller R.-W."/>
            <person name="Bruemmer F."/>
            <person name="Labrenz M."/>
            <person name="Spormann A.M."/>
            <person name="Op den Camp H."/>
            <person name="Overmann J."/>
            <person name="Amann R."/>
            <person name="Jetten M.S.M."/>
            <person name="Mascher T."/>
            <person name="Medema M.H."/>
            <person name="Devos D.P."/>
            <person name="Kaster A.-K."/>
            <person name="Ovreas L."/>
            <person name="Rohde M."/>
            <person name="Galperin M.Y."/>
            <person name="Jogler C."/>
        </authorList>
    </citation>
    <scope>NUCLEOTIDE SEQUENCE [LARGE SCALE GENOMIC DNA]</scope>
    <source>
        <strain evidence="2 3">Pan265</strain>
    </source>
</reference>
<gene>
    <name evidence="2" type="ORF">Pan265_01240</name>
</gene>
<accession>A0A518BTJ5</accession>
<feature type="transmembrane region" description="Helical" evidence="1">
    <location>
        <begin position="178"/>
        <end position="195"/>
    </location>
</feature>
<dbReference type="EMBL" id="CP036280">
    <property type="protein sequence ID" value="QDU70301.1"/>
    <property type="molecule type" value="Genomic_DNA"/>
</dbReference>
<feature type="transmembrane region" description="Helical" evidence="1">
    <location>
        <begin position="216"/>
        <end position="236"/>
    </location>
</feature>
<proteinExistence type="predicted"/>
<keyword evidence="1" id="KW-1133">Transmembrane helix</keyword>
<evidence type="ECO:0000256" key="1">
    <source>
        <dbReference type="SAM" id="Phobius"/>
    </source>
</evidence>
<feature type="transmembrane region" description="Helical" evidence="1">
    <location>
        <begin position="24"/>
        <end position="46"/>
    </location>
</feature>
<organism evidence="2 3">
    <name type="scientific">Mucisphaera calidilacus</name>
    <dbReference type="NCBI Taxonomy" id="2527982"/>
    <lineage>
        <taxon>Bacteria</taxon>
        <taxon>Pseudomonadati</taxon>
        <taxon>Planctomycetota</taxon>
        <taxon>Phycisphaerae</taxon>
        <taxon>Phycisphaerales</taxon>
        <taxon>Phycisphaeraceae</taxon>
        <taxon>Mucisphaera</taxon>
    </lineage>
</organism>
<keyword evidence="3" id="KW-1185">Reference proteome</keyword>
<dbReference type="KEGG" id="mcad:Pan265_01240"/>
<feature type="transmembrane region" description="Helical" evidence="1">
    <location>
        <begin position="319"/>
        <end position="341"/>
    </location>
</feature>
<sequence>MSTAPAGRDAQVDAPEGACWWRTLAWAGFLASSWTWVIGMFFPTLLVRDHGLLGWLSFAVPNVLGASLFAWWITSAAMSERVVGVHRRAAMGFSDVTIMFHAYVVTCLFPQLLGWGWSAAAVVLGAVVWAVAAGSIRSAAWLGLALVGLSAGVVWAFLGRVAAPAGGGLVLSVTAERAVDLVWLIPVMGGGFLLCPYLDLTFHRARQNLSVSGGRLAFALGFGGFFLLMIVLSMVYAPHIAGLFAGDGGVAVPAGVMALLGVHLVGQTAFTVGLHLNEVTRQRGAHGVFRVVVFSVVAAAAGIWVFGSADAGAGARMETGYRLFLLAYGLLFPAYVVICMIPPARVMELRMAWRVCLATVVLASPSAYWGFVAGSEPLWCLVSLGLIGVGRLALRWVPAEHRPMLNRSAAE</sequence>
<dbReference type="AlphaFoldDB" id="A0A518BTJ5"/>
<feature type="transmembrane region" description="Helical" evidence="1">
    <location>
        <begin position="353"/>
        <end position="372"/>
    </location>
</feature>
<feature type="transmembrane region" description="Helical" evidence="1">
    <location>
        <begin position="288"/>
        <end position="307"/>
    </location>
</feature>